<evidence type="ECO:0000256" key="7">
    <source>
        <dbReference type="SAM" id="Phobius"/>
    </source>
</evidence>
<evidence type="ECO:0000256" key="2">
    <source>
        <dbReference type="ARBA" id="ARBA00006175"/>
    </source>
</evidence>
<dbReference type="PANTHER" id="PTHR19139:SF199">
    <property type="entry name" value="MIP17260P"/>
    <property type="match status" value="1"/>
</dbReference>
<dbReference type="PRINTS" id="PR00783">
    <property type="entry name" value="MINTRINSICP"/>
</dbReference>
<dbReference type="Proteomes" id="UP000270094">
    <property type="component" value="Unassembled WGS sequence"/>
</dbReference>
<organism evidence="8 9">
    <name type="scientific">Strongylus vulgaris</name>
    <name type="common">Blood worm</name>
    <dbReference type="NCBI Taxonomy" id="40348"/>
    <lineage>
        <taxon>Eukaryota</taxon>
        <taxon>Metazoa</taxon>
        <taxon>Ecdysozoa</taxon>
        <taxon>Nematoda</taxon>
        <taxon>Chromadorea</taxon>
        <taxon>Rhabditida</taxon>
        <taxon>Rhabditina</taxon>
        <taxon>Rhabditomorpha</taxon>
        <taxon>Strongyloidea</taxon>
        <taxon>Strongylidae</taxon>
        <taxon>Strongylus</taxon>
    </lineage>
</organism>
<dbReference type="PANTHER" id="PTHR19139">
    <property type="entry name" value="AQUAPORIN TRANSPORTER"/>
    <property type="match status" value="1"/>
</dbReference>
<dbReference type="Gene3D" id="1.20.1080.10">
    <property type="entry name" value="Glycerol uptake facilitator protein"/>
    <property type="match status" value="1"/>
</dbReference>
<dbReference type="InterPro" id="IPR034294">
    <property type="entry name" value="Aquaporin_transptr"/>
</dbReference>
<evidence type="ECO:0000313" key="8">
    <source>
        <dbReference type="EMBL" id="VDM74590.1"/>
    </source>
</evidence>
<evidence type="ECO:0000256" key="6">
    <source>
        <dbReference type="RuleBase" id="RU000477"/>
    </source>
</evidence>
<keyword evidence="4 7" id="KW-1133">Transmembrane helix</keyword>
<name>A0A3P7INB0_STRVU</name>
<proteinExistence type="inferred from homology"/>
<evidence type="ECO:0000256" key="4">
    <source>
        <dbReference type="ARBA" id="ARBA00022989"/>
    </source>
</evidence>
<dbReference type="OrthoDB" id="3222at2759"/>
<keyword evidence="9" id="KW-1185">Reference proteome</keyword>
<sequence length="333" mass="37533">MSRLYDETQDFLQDGQYNGDYAMCSVNRQSCNGITKRQPVSYPQMNTEQYARPHTQMASSLSYALQSRTSRRAKCQPQVDAILRACLAEFLAVYATTFLSVYLDDELLSRHVPWIQKIVLMAVTDAMAATLFISALKTIHFHPAVTIAHLFSLTTSWFQCLFIIIIQLLAATSANLTIVPMRKDGLPAYVVVNNDINMEWTKTVYKLMFSQFLGTAFVVVAHLMSCSPLRKNALRIGSLNESSCPLFMAISLSSFLSLLQSTSHWNSLQATTIALLRSFSMQATESLYEQYIFWLGPLIGSLLACFLYRLLKTAHKGGYTSQTDHHENIFEPV</sequence>
<comment type="subcellular location">
    <subcellularLocation>
        <location evidence="1">Membrane</location>
        <topology evidence="1">Multi-pass membrane protein</topology>
    </subcellularLocation>
</comment>
<feature type="transmembrane region" description="Helical" evidence="7">
    <location>
        <begin position="207"/>
        <end position="226"/>
    </location>
</feature>
<dbReference type="Pfam" id="PF00230">
    <property type="entry name" value="MIP"/>
    <property type="match status" value="1"/>
</dbReference>
<evidence type="ECO:0008006" key="10">
    <source>
        <dbReference type="Google" id="ProtNLM"/>
    </source>
</evidence>
<feature type="transmembrane region" description="Helical" evidence="7">
    <location>
        <begin position="114"/>
        <end position="136"/>
    </location>
</feature>
<dbReference type="SUPFAM" id="SSF81338">
    <property type="entry name" value="Aquaporin-like"/>
    <property type="match status" value="1"/>
</dbReference>
<feature type="transmembrane region" description="Helical" evidence="7">
    <location>
        <begin position="291"/>
        <end position="311"/>
    </location>
</feature>
<keyword evidence="6" id="KW-0813">Transport</keyword>
<dbReference type="InterPro" id="IPR023271">
    <property type="entry name" value="Aquaporin-like"/>
</dbReference>
<dbReference type="EMBL" id="UYYB01094538">
    <property type="protein sequence ID" value="VDM74590.1"/>
    <property type="molecule type" value="Genomic_DNA"/>
</dbReference>
<feature type="transmembrane region" description="Helical" evidence="7">
    <location>
        <begin position="81"/>
        <end position="102"/>
    </location>
</feature>
<dbReference type="AlphaFoldDB" id="A0A3P7INB0"/>
<accession>A0A3P7INB0</accession>
<feature type="transmembrane region" description="Helical" evidence="7">
    <location>
        <begin position="148"/>
        <end position="170"/>
    </location>
</feature>
<comment type="similarity">
    <text evidence="2 6">Belongs to the MIP/aquaporin (TC 1.A.8) family.</text>
</comment>
<gene>
    <name evidence="8" type="ORF">SVUK_LOCUS9588</name>
</gene>
<dbReference type="GO" id="GO:0015267">
    <property type="term" value="F:channel activity"/>
    <property type="evidence" value="ECO:0007669"/>
    <property type="project" value="InterPro"/>
</dbReference>
<keyword evidence="3 6" id="KW-0812">Transmembrane</keyword>
<evidence type="ECO:0000256" key="3">
    <source>
        <dbReference type="ARBA" id="ARBA00022692"/>
    </source>
</evidence>
<dbReference type="GO" id="GO:0005886">
    <property type="term" value="C:plasma membrane"/>
    <property type="evidence" value="ECO:0007669"/>
    <property type="project" value="TreeGrafter"/>
</dbReference>
<evidence type="ECO:0000256" key="5">
    <source>
        <dbReference type="ARBA" id="ARBA00023136"/>
    </source>
</evidence>
<dbReference type="InterPro" id="IPR000425">
    <property type="entry name" value="MIP"/>
</dbReference>
<evidence type="ECO:0000256" key="1">
    <source>
        <dbReference type="ARBA" id="ARBA00004141"/>
    </source>
</evidence>
<feature type="transmembrane region" description="Helical" evidence="7">
    <location>
        <begin position="238"/>
        <end position="259"/>
    </location>
</feature>
<evidence type="ECO:0000313" key="9">
    <source>
        <dbReference type="Proteomes" id="UP000270094"/>
    </source>
</evidence>
<reference evidence="8 9" key="1">
    <citation type="submission" date="2018-11" db="EMBL/GenBank/DDBJ databases">
        <authorList>
            <consortium name="Pathogen Informatics"/>
        </authorList>
    </citation>
    <scope>NUCLEOTIDE SEQUENCE [LARGE SCALE GENOMIC DNA]</scope>
</reference>
<keyword evidence="5 7" id="KW-0472">Membrane</keyword>
<protein>
    <recommendedName>
        <fullName evidence="10">Aquaporin</fullName>
    </recommendedName>
</protein>